<proteinExistence type="predicted"/>
<feature type="transmembrane region" description="Helical" evidence="1">
    <location>
        <begin position="266"/>
        <end position="284"/>
    </location>
</feature>
<dbReference type="EMBL" id="VIFY01000095">
    <property type="protein sequence ID" value="TQB70781.1"/>
    <property type="molecule type" value="Genomic_DNA"/>
</dbReference>
<dbReference type="Proteomes" id="UP000319663">
    <property type="component" value="Unassembled WGS sequence"/>
</dbReference>
<evidence type="ECO:0008006" key="4">
    <source>
        <dbReference type="Google" id="ProtNLM"/>
    </source>
</evidence>
<organism evidence="2 3">
    <name type="scientific">Monascus purpureus</name>
    <name type="common">Red mold</name>
    <name type="synonym">Monascus anka</name>
    <dbReference type="NCBI Taxonomy" id="5098"/>
    <lineage>
        <taxon>Eukaryota</taxon>
        <taxon>Fungi</taxon>
        <taxon>Dikarya</taxon>
        <taxon>Ascomycota</taxon>
        <taxon>Pezizomycotina</taxon>
        <taxon>Eurotiomycetes</taxon>
        <taxon>Eurotiomycetidae</taxon>
        <taxon>Eurotiales</taxon>
        <taxon>Aspergillaceae</taxon>
        <taxon>Monascus</taxon>
    </lineage>
</organism>
<evidence type="ECO:0000313" key="2">
    <source>
        <dbReference type="EMBL" id="TQB70781.1"/>
    </source>
</evidence>
<keyword evidence="1" id="KW-0812">Transmembrane</keyword>
<protein>
    <recommendedName>
        <fullName evidence="4">Low temperature requirement protein A</fullName>
    </recommendedName>
</protein>
<dbReference type="STRING" id="5098.A0A507QQQ4"/>
<feature type="transmembrane region" description="Helical" evidence="1">
    <location>
        <begin position="237"/>
        <end position="260"/>
    </location>
</feature>
<feature type="transmembrane region" description="Helical" evidence="1">
    <location>
        <begin position="376"/>
        <end position="394"/>
    </location>
</feature>
<dbReference type="OrthoDB" id="191995at2759"/>
<keyword evidence="3" id="KW-1185">Reference proteome</keyword>
<keyword evidence="1" id="KW-0472">Membrane</keyword>
<dbReference type="Pfam" id="PF06772">
    <property type="entry name" value="LtrA"/>
    <property type="match status" value="1"/>
</dbReference>
<dbReference type="InterPro" id="IPR010640">
    <property type="entry name" value="Low_temperature_requirement_A"/>
</dbReference>
<feature type="transmembrane region" description="Helical" evidence="1">
    <location>
        <begin position="194"/>
        <end position="216"/>
    </location>
</feature>
<dbReference type="PANTHER" id="PTHR36840">
    <property type="entry name" value="BLL5714 PROTEIN"/>
    <property type="match status" value="1"/>
</dbReference>
<feature type="transmembrane region" description="Helical" evidence="1">
    <location>
        <begin position="400"/>
        <end position="417"/>
    </location>
</feature>
<evidence type="ECO:0000313" key="3">
    <source>
        <dbReference type="Proteomes" id="UP000319663"/>
    </source>
</evidence>
<feature type="transmembrane region" description="Helical" evidence="1">
    <location>
        <begin position="75"/>
        <end position="92"/>
    </location>
</feature>
<feature type="transmembrane region" description="Helical" evidence="1">
    <location>
        <begin position="296"/>
        <end position="318"/>
    </location>
</feature>
<feature type="transmembrane region" description="Helical" evidence="1">
    <location>
        <begin position="104"/>
        <end position="121"/>
    </location>
</feature>
<feature type="transmembrane region" description="Helical" evidence="1">
    <location>
        <begin position="167"/>
        <end position="188"/>
    </location>
</feature>
<accession>A0A507QQQ4</accession>
<reference evidence="2 3" key="1">
    <citation type="submission" date="2019-06" db="EMBL/GenBank/DDBJ databases">
        <title>Wine fermentation using esterase from Monascus purpureus.</title>
        <authorList>
            <person name="Geng C."/>
            <person name="Zhang Y."/>
        </authorList>
    </citation>
    <scope>NUCLEOTIDE SEQUENCE [LARGE SCALE GENOMIC DNA]</scope>
    <source>
        <strain evidence="2">HQ1</strain>
    </source>
</reference>
<feature type="transmembrane region" description="Helical" evidence="1">
    <location>
        <begin position="338"/>
        <end position="356"/>
    </location>
</feature>
<comment type="caution">
    <text evidence="2">The sequence shown here is derived from an EMBL/GenBank/DDBJ whole genome shotgun (WGS) entry which is preliminary data.</text>
</comment>
<gene>
    <name evidence="2" type="ORF">MPDQ_008069</name>
</gene>
<evidence type="ECO:0000256" key="1">
    <source>
        <dbReference type="SAM" id="Phobius"/>
    </source>
</evidence>
<sequence length="442" mass="50057">MTAATQIGADEIQTNPRYLLRQPLALQWFDNDRLVKRCDCERQAGRFELFLDLLYVAIVANFAENLAEDVSGVRLVKYILILAPSWHIWSDLRELMNSFYNDDLLQRVLILWVMALLVVYGNNAVLVEEDLGAMQATVGAYIVARATTNSMHLYYSFSSYHHRAQQRLWFVLSGLALCIYIPLFVDSLSFRSKIAVAAVAVCVEELCWIFCYSPLAKRLLKARYTTAVDIPHEVDRVAAFYIIVLGEFLYQIVVGSPAAVGFNMNLVHAIWTLVIAFCLNWLYLHNDGSLQGVHPLRHDIFAAFSWITLHLPLIASLLAGGHVAAASTKKSSLDTGERWLLCGSLGTGMFCLYGIALLHKSEDPPQLLVLDKQYRIIMRPIVGLIIVLIPFAHRLNLTDFLSIIMSLIVFCLIWENVTSLRCDAKIWEKWENTWPPEMSEVG</sequence>
<dbReference type="PANTHER" id="PTHR36840:SF1">
    <property type="entry name" value="BLL5714 PROTEIN"/>
    <property type="match status" value="1"/>
</dbReference>
<name>A0A507QQQ4_MONPU</name>
<dbReference type="AlphaFoldDB" id="A0A507QQQ4"/>
<keyword evidence="1" id="KW-1133">Transmembrane helix</keyword>